<gene>
    <name evidence="1" type="ORF">GYMLUDRAFT_85516</name>
</gene>
<dbReference type="HOGENOM" id="CLU_900336_0_0_1"/>
<sequence length="309" mass="34313">MSVARRTNSNDYDQKDWPHTVSAILPMLPTPSRTVSPNTDAESLREFLPLNDTPISPRGYSAKYPLQNAITTSVEYRIAEVIQSSNDGDHHLRDNTGATLLFLAAVACKPAARRRLLTVHMNVDLKRSKRVDLTPLERAQEATGAMQNFTQMFKAQQSSGLSDTFLTAIHLLKQTVGDETVQGVSLEDYIKARRYGCTCGSCQEGWLSPRMKLCLQCKHGSTRYRVPMSDITSQIQQIFRDHQAVGGRNTSNNGDLYEVEGWNSLAPCANSDGYRLVREKVGLDATDALGPYAYSDGDLGSKEDEFNED</sequence>
<accession>A0A0D0CCG2</accession>
<dbReference type="AlphaFoldDB" id="A0A0D0CCG2"/>
<name>A0A0D0CCG2_9AGAR</name>
<dbReference type="EMBL" id="KN834776">
    <property type="protein sequence ID" value="KIK60199.1"/>
    <property type="molecule type" value="Genomic_DNA"/>
</dbReference>
<reference evidence="1 2" key="1">
    <citation type="submission" date="2014-04" db="EMBL/GenBank/DDBJ databases">
        <title>Evolutionary Origins and Diversification of the Mycorrhizal Mutualists.</title>
        <authorList>
            <consortium name="DOE Joint Genome Institute"/>
            <consortium name="Mycorrhizal Genomics Consortium"/>
            <person name="Kohler A."/>
            <person name="Kuo A."/>
            <person name="Nagy L.G."/>
            <person name="Floudas D."/>
            <person name="Copeland A."/>
            <person name="Barry K.W."/>
            <person name="Cichocki N."/>
            <person name="Veneault-Fourrey C."/>
            <person name="LaButti K."/>
            <person name="Lindquist E.A."/>
            <person name="Lipzen A."/>
            <person name="Lundell T."/>
            <person name="Morin E."/>
            <person name="Murat C."/>
            <person name="Riley R."/>
            <person name="Ohm R."/>
            <person name="Sun H."/>
            <person name="Tunlid A."/>
            <person name="Henrissat B."/>
            <person name="Grigoriev I.V."/>
            <person name="Hibbett D.S."/>
            <person name="Martin F."/>
        </authorList>
    </citation>
    <scope>NUCLEOTIDE SEQUENCE [LARGE SCALE GENOMIC DNA]</scope>
    <source>
        <strain evidence="1 2">FD-317 M1</strain>
    </source>
</reference>
<evidence type="ECO:0000313" key="1">
    <source>
        <dbReference type="EMBL" id="KIK60199.1"/>
    </source>
</evidence>
<proteinExistence type="predicted"/>
<organism evidence="1 2">
    <name type="scientific">Collybiopsis luxurians FD-317 M1</name>
    <dbReference type="NCBI Taxonomy" id="944289"/>
    <lineage>
        <taxon>Eukaryota</taxon>
        <taxon>Fungi</taxon>
        <taxon>Dikarya</taxon>
        <taxon>Basidiomycota</taxon>
        <taxon>Agaricomycotina</taxon>
        <taxon>Agaricomycetes</taxon>
        <taxon>Agaricomycetidae</taxon>
        <taxon>Agaricales</taxon>
        <taxon>Marasmiineae</taxon>
        <taxon>Omphalotaceae</taxon>
        <taxon>Collybiopsis</taxon>
        <taxon>Collybiopsis luxurians</taxon>
    </lineage>
</organism>
<dbReference type="OrthoDB" id="508139at2759"/>
<dbReference type="Proteomes" id="UP000053593">
    <property type="component" value="Unassembled WGS sequence"/>
</dbReference>
<protein>
    <submittedName>
        <fullName evidence="1">Unplaced genomic scaffold GYMLUscaffold_28, whole genome shotgun sequence</fullName>
    </submittedName>
</protein>
<evidence type="ECO:0000313" key="2">
    <source>
        <dbReference type="Proteomes" id="UP000053593"/>
    </source>
</evidence>
<keyword evidence="2" id="KW-1185">Reference proteome</keyword>